<dbReference type="AlphaFoldDB" id="A0A2B7WSJ1"/>
<dbReference type="Pfam" id="PF09830">
    <property type="entry name" value="ATP_transf"/>
    <property type="match status" value="1"/>
</dbReference>
<name>A0A2B7WSJ1_9EURO</name>
<dbReference type="InterPro" id="IPR009163">
    <property type="entry name" value="Ap4A_phos1/2"/>
</dbReference>
<dbReference type="GO" id="GO:0009117">
    <property type="term" value="P:nucleotide metabolic process"/>
    <property type="evidence" value="ECO:0007669"/>
    <property type="project" value="InterPro"/>
</dbReference>
<dbReference type="GO" id="GO:0003877">
    <property type="term" value="F:ATP:ADP adenylyltransferase activity"/>
    <property type="evidence" value="ECO:0007669"/>
    <property type="project" value="InterPro"/>
</dbReference>
<dbReference type="Pfam" id="PF19327">
    <property type="entry name" value="Ap4A_phos_N"/>
    <property type="match status" value="1"/>
</dbReference>
<organism evidence="3 4">
    <name type="scientific">Helicocarpus griseus UAMH5409</name>
    <dbReference type="NCBI Taxonomy" id="1447875"/>
    <lineage>
        <taxon>Eukaryota</taxon>
        <taxon>Fungi</taxon>
        <taxon>Dikarya</taxon>
        <taxon>Ascomycota</taxon>
        <taxon>Pezizomycotina</taxon>
        <taxon>Eurotiomycetes</taxon>
        <taxon>Eurotiomycetidae</taxon>
        <taxon>Onygenales</taxon>
        <taxon>Ajellomycetaceae</taxon>
        <taxon>Helicocarpus</taxon>
    </lineage>
</organism>
<dbReference type="PANTHER" id="PTHR38420">
    <property type="entry name" value="AP-4-A PHOSPHORYLASE II"/>
    <property type="match status" value="1"/>
</dbReference>
<dbReference type="PANTHER" id="PTHR38420:SF3">
    <property type="entry name" value="5',5'''-P-1,P-4-TETRAPHOSPHATE PHOSPHORYLASE 2"/>
    <property type="match status" value="1"/>
</dbReference>
<dbReference type="STRING" id="1447875.A0A2B7WSJ1"/>
<keyword evidence="4" id="KW-1185">Reference proteome</keyword>
<feature type="domain" description="Ap4A phosphorylase 1/2 N-terminal" evidence="2">
    <location>
        <begin position="21"/>
        <end position="194"/>
    </location>
</feature>
<dbReference type="InterPro" id="IPR045759">
    <property type="entry name" value="Ap4A_phos1/2_N"/>
</dbReference>
<evidence type="ECO:0000313" key="3">
    <source>
        <dbReference type="EMBL" id="PGG99441.1"/>
    </source>
</evidence>
<sequence>MDGITNSDHPLSHDMLSGLTESLSTLVARRFAAAKQSGALVFSQTEVTTISTSNTPFQLRYCPALANKPINTPPPNAQERPSNIKRDPFYDPPEDLLIAQFPQPKPSHILVLNKFPVIPDHFILATKGFKPQTDLLEKDDLLATYQCLKAWQKNESGGPVVRPKRLFAFFNSGEHSGASQPHRHLQFLPVERMEQAGDERWKPLTDGNSSSVRGAFDSPRSFNLPFACYAVDLPAEPSADELHRLYIQLYGMAVKAAQQPGDSQLTNGDEKILQTDGPAAISYNLAMTTSRMMICPRKSESAWIPIEPRDRGETPEAGLVKLNGTILAGTLMVKAAAEWDYLRQQPGILDFVLKTVGFQDPGRRETTSSHSL</sequence>
<reference evidence="3 4" key="1">
    <citation type="submission" date="2017-10" db="EMBL/GenBank/DDBJ databases">
        <title>Comparative genomics in systemic dimorphic fungi from Ajellomycetaceae.</title>
        <authorList>
            <person name="Munoz J.F."/>
            <person name="Mcewen J.G."/>
            <person name="Clay O.K."/>
            <person name="Cuomo C.A."/>
        </authorList>
    </citation>
    <scope>NUCLEOTIDE SEQUENCE [LARGE SCALE GENOMIC DNA]</scope>
    <source>
        <strain evidence="3 4">UAMH5409</strain>
    </source>
</reference>
<dbReference type="Proteomes" id="UP000223968">
    <property type="component" value="Unassembled WGS sequence"/>
</dbReference>
<feature type="domain" description="ATP adenylyltransferase C-terminal" evidence="1">
    <location>
        <begin position="223"/>
        <end position="358"/>
    </location>
</feature>
<gene>
    <name evidence="3" type="ORF">AJ79_08515</name>
</gene>
<evidence type="ECO:0000259" key="1">
    <source>
        <dbReference type="Pfam" id="PF09830"/>
    </source>
</evidence>
<dbReference type="OrthoDB" id="10267950at2759"/>
<dbReference type="InterPro" id="IPR036265">
    <property type="entry name" value="HIT-like_sf"/>
</dbReference>
<protein>
    <submittedName>
        <fullName evidence="3">Uncharacterized protein</fullName>
    </submittedName>
</protein>
<accession>A0A2B7WSJ1</accession>
<dbReference type="InterPro" id="IPR043171">
    <property type="entry name" value="Ap4A_phos1/2-like"/>
</dbReference>
<comment type="caution">
    <text evidence="3">The sequence shown here is derived from an EMBL/GenBank/DDBJ whole genome shotgun (WGS) entry which is preliminary data.</text>
</comment>
<evidence type="ECO:0000259" key="2">
    <source>
        <dbReference type="Pfam" id="PF19327"/>
    </source>
</evidence>
<dbReference type="InterPro" id="IPR019200">
    <property type="entry name" value="ATP_adenylylTrfase_C"/>
</dbReference>
<dbReference type="Gene3D" id="3.30.428.70">
    <property type="match status" value="1"/>
</dbReference>
<proteinExistence type="predicted"/>
<evidence type="ECO:0000313" key="4">
    <source>
        <dbReference type="Proteomes" id="UP000223968"/>
    </source>
</evidence>
<dbReference type="SUPFAM" id="SSF54197">
    <property type="entry name" value="HIT-like"/>
    <property type="match status" value="1"/>
</dbReference>
<dbReference type="EMBL" id="PDNB01000203">
    <property type="protein sequence ID" value="PGG99441.1"/>
    <property type="molecule type" value="Genomic_DNA"/>
</dbReference>
<dbReference type="GO" id="GO:0005524">
    <property type="term" value="F:ATP binding"/>
    <property type="evidence" value="ECO:0007669"/>
    <property type="project" value="InterPro"/>
</dbReference>